<feature type="compositionally biased region" description="Polar residues" evidence="2">
    <location>
        <begin position="1"/>
        <end position="12"/>
    </location>
</feature>
<organism evidence="3 4">
    <name type="scientific">Endozoicomonas lisbonensis</name>
    <dbReference type="NCBI Taxonomy" id="3120522"/>
    <lineage>
        <taxon>Bacteria</taxon>
        <taxon>Pseudomonadati</taxon>
        <taxon>Pseudomonadota</taxon>
        <taxon>Gammaproteobacteria</taxon>
        <taxon>Oceanospirillales</taxon>
        <taxon>Endozoicomonadaceae</taxon>
        <taxon>Endozoicomonas</taxon>
    </lineage>
</organism>
<keyword evidence="4" id="KW-1185">Reference proteome</keyword>
<name>A0ABV2SMI2_9GAMM</name>
<feature type="coiled-coil region" evidence="1">
    <location>
        <begin position="248"/>
        <end position="279"/>
    </location>
</feature>
<keyword evidence="1" id="KW-0175">Coiled coil</keyword>
<gene>
    <name evidence="3" type="ORF">V5J35_004172</name>
</gene>
<comment type="caution">
    <text evidence="3">The sequence shown here is derived from an EMBL/GenBank/DDBJ whole genome shotgun (WGS) entry which is preliminary data.</text>
</comment>
<feature type="region of interest" description="Disordered" evidence="2">
    <location>
        <begin position="1"/>
        <end position="48"/>
    </location>
</feature>
<reference evidence="3 4" key="1">
    <citation type="submission" date="2024-06" db="EMBL/GenBank/DDBJ databases">
        <title>Genomic Encyclopedia of Type Strains, Phase V (KMG-V): Genome sequencing to study the core and pangenomes of soil and plant-associated prokaryotes.</title>
        <authorList>
            <person name="Whitman W."/>
        </authorList>
    </citation>
    <scope>NUCLEOTIDE SEQUENCE [LARGE SCALE GENOMIC DNA]</scope>
    <source>
        <strain evidence="3 4">NE40</strain>
    </source>
</reference>
<sequence>MKISQATPSKPVSETSSQLSSDQSADGSVKRVSGTRHIPEGIRFDRAGKSLRQRKVAKNPVKKLFLRVKARLLKLDKPSKTQSGPVIPERKSVMFAEKMNREQLTEALLFEWTGKKLSSFPKDQRKAVDNLNSFSMTAFKKLLEQGDTLSTTEIPNCVVCSKPGSQFPERAQELLSEVLTKYPDLKTKIERSDGLFKTPVMIAEEPEEALLNPEELQRQKAGVSYYPRIETGDVSLSSATTLFIPNEVKNHKQAVKSLAKALERAIDRAEQIVPEESRATARQLRS</sequence>
<accession>A0ABV2SMI2</accession>
<evidence type="ECO:0000256" key="2">
    <source>
        <dbReference type="SAM" id="MobiDB-lite"/>
    </source>
</evidence>
<protein>
    <submittedName>
        <fullName evidence="3">Uncharacterized protein</fullName>
    </submittedName>
</protein>
<evidence type="ECO:0000313" key="4">
    <source>
        <dbReference type="Proteomes" id="UP001549366"/>
    </source>
</evidence>
<dbReference type="EMBL" id="JBEWTB010000002">
    <property type="protein sequence ID" value="MET4758980.1"/>
    <property type="molecule type" value="Genomic_DNA"/>
</dbReference>
<feature type="compositionally biased region" description="Basic and acidic residues" evidence="2">
    <location>
        <begin position="37"/>
        <end position="48"/>
    </location>
</feature>
<evidence type="ECO:0000256" key="1">
    <source>
        <dbReference type="SAM" id="Coils"/>
    </source>
</evidence>
<dbReference type="RefSeq" id="WP_354009016.1">
    <property type="nucleotide sequence ID" value="NZ_JBEWTA010000001.1"/>
</dbReference>
<dbReference type="Proteomes" id="UP001549366">
    <property type="component" value="Unassembled WGS sequence"/>
</dbReference>
<feature type="compositionally biased region" description="Low complexity" evidence="2">
    <location>
        <begin position="13"/>
        <end position="27"/>
    </location>
</feature>
<proteinExistence type="predicted"/>
<evidence type="ECO:0000313" key="3">
    <source>
        <dbReference type="EMBL" id="MET4758980.1"/>
    </source>
</evidence>